<dbReference type="InterPro" id="IPR045851">
    <property type="entry name" value="AMP-bd_C_sf"/>
</dbReference>
<reference evidence="7 8" key="1">
    <citation type="journal article" date="2013" name="Int. J. Syst. Evol. Microbiol.">
        <title>Ilumatobacter nonamiense sp. nov. and Ilumatobacter coccineum sp. nov., isolated from seashore sand.</title>
        <authorList>
            <person name="Matsumoto A."/>
            <person name="Kasai H."/>
            <person name="Matsuo Y."/>
            <person name="Shizuri Y."/>
            <person name="Ichikawa N."/>
            <person name="Fujita N."/>
            <person name="Omura S."/>
            <person name="Takahashi Y."/>
        </authorList>
    </citation>
    <scope>NUCLEOTIDE SEQUENCE [LARGE SCALE GENOMIC DNA]</scope>
    <source>
        <strain evidence="8">NBRC 103263 / KCTC 29153 / YM16-304</strain>
    </source>
</reference>
<dbReference type="PROSITE" id="PS00455">
    <property type="entry name" value="AMP_BINDING"/>
    <property type="match status" value="1"/>
</dbReference>
<evidence type="ECO:0000313" key="7">
    <source>
        <dbReference type="EMBL" id="BAN01622.1"/>
    </source>
</evidence>
<dbReference type="InterPro" id="IPR020845">
    <property type="entry name" value="AMP-binding_CS"/>
</dbReference>
<dbReference type="Proteomes" id="UP000011863">
    <property type="component" value="Chromosome"/>
</dbReference>
<feature type="domain" description="AMP-dependent synthetase/ligase" evidence="5">
    <location>
        <begin position="103"/>
        <end position="475"/>
    </location>
</feature>
<dbReference type="Pfam" id="PF00501">
    <property type="entry name" value="AMP-binding"/>
    <property type="match status" value="1"/>
</dbReference>
<dbReference type="Pfam" id="PF16177">
    <property type="entry name" value="ACAS_N"/>
    <property type="match status" value="1"/>
</dbReference>
<feature type="domain" description="Acetyl-coenzyme A synthetase N-terminal" evidence="6">
    <location>
        <begin position="45"/>
        <end position="99"/>
    </location>
</feature>
<keyword evidence="4" id="KW-0067">ATP-binding</keyword>
<dbReference type="NCBIfam" id="NF002937">
    <property type="entry name" value="PRK03584.1"/>
    <property type="match status" value="1"/>
</dbReference>
<name>A0A6C7E688_ILUCY</name>
<dbReference type="NCBIfam" id="TIGR01217">
    <property type="entry name" value="ac_ac_CoA_syn"/>
    <property type="match status" value="1"/>
</dbReference>
<dbReference type="KEGG" id="aym:YM304_13080"/>
<dbReference type="AlphaFoldDB" id="A0A6C7E688"/>
<evidence type="ECO:0000259" key="5">
    <source>
        <dbReference type="Pfam" id="PF00501"/>
    </source>
</evidence>
<protein>
    <submittedName>
        <fullName evidence="7">Acetoacetyl-coenzyme A synthetase</fullName>
        <ecNumber evidence="7">6.2.1.16</ecNumber>
    </submittedName>
</protein>
<sequence length="659" mass="70637">MNDAANAEVARIIWEPPADAWQASRLADFAAHVEAAGAGPSCGDYESLLAWSLDEPAAFWGGVADWLDIAWHTPPTSVLASRSMPGARWFPDGTLNHAEAALRQATLTPEAVALVGVSQTRDRIELTWAELRDQVARCRSGLIERGVGRGDRVVAFLPNIPETIVAFLATASLGAIWSSCAPEFGVRAVTDRWQQIEPSVLLTVDGYVYGDKAISRSGHVDEIIAALPTLQHVVRLPYLDPAGEDGWSALLAAPERDLEFESIPFDHPLYVLFSSGTTGLPKPIVHGHGGITLEHGKALALHYDLRPGDRFSWFTTTGWMMWNFLASATLVGATAVLFDGDPGAPDLSTLWRLAADEDVDVFGVSAPFVMACRKAGLRPADDLDLSRLRHLGSTGAPLPPEGFEWIHAAVGEHVQIGSMSGGTDVCSAFVGTAPTLPTRTGEISSCMLGCDVQAVRPDGSRCDPGETGELVIVQPMPSMPVGFWGDDGSRYRDAYFAEFPGVWHHGDWITFDERGSCVITGRSDATLNRGGVRLGTSDFYTVVEGFAEVADSLVVHLDDDEGGPGELILLLQLAAAATFDDDLRAAIERSLRTELSPRHVPDVIDVVPAVPRTLSGKKLEVPVKRMLSGVAADDAASRDSLADPSSLDGVAAWIAQRRS</sequence>
<keyword evidence="2 7" id="KW-0436">Ligase</keyword>
<dbReference type="EMBL" id="AP012057">
    <property type="protein sequence ID" value="BAN01622.1"/>
    <property type="molecule type" value="Genomic_DNA"/>
</dbReference>
<dbReference type="InterPro" id="IPR000873">
    <property type="entry name" value="AMP-dep_synth/lig_dom"/>
</dbReference>
<dbReference type="SUPFAM" id="SSF56801">
    <property type="entry name" value="Acetyl-CoA synthetase-like"/>
    <property type="match status" value="1"/>
</dbReference>
<dbReference type="InterPro" id="IPR032387">
    <property type="entry name" value="ACAS_N"/>
</dbReference>
<dbReference type="InterPro" id="IPR042099">
    <property type="entry name" value="ANL_N_sf"/>
</dbReference>
<evidence type="ECO:0000256" key="2">
    <source>
        <dbReference type="ARBA" id="ARBA00022598"/>
    </source>
</evidence>
<evidence type="ECO:0000256" key="1">
    <source>
        <dbReference type="ARBA" id="ARBA00006432"/>
    </source>
</evidence>
<organism evidence="7 8">
    <name type="scientific">Ilumatobacter coccineus (strain NBRC 103263 / KCTC 29153 / YM16-304)</name>
    <dbReference type="NCBI Taxonomy" id="1313172"/>
    <lineage>
        <taxon>Bacteria</taxon>
        <taxon>Bacillati</taxon>
        <taxon>Actinomycetota</taxon>
        <taxon>Acidimicrobiia</taxon>
        <taxon>Acidimicrobiales</taxon>
        <taxon>Ilumatobacteraceae</taxon>
        <taxon>Ilumatobacter</taxon>
    </lineage>
</organism>
<keyword evidence="3" id="KW-0547">Nucleotide-binding</keyword>
<dbReference type="Gene3D" id="3.40.50.12780">
    <property type="entry name" value="N-terminal domain of ligase-like"/>
    <property type="match status" value="1"/>
</dbReference>
<dbReference type="EC" id="6.2.1.16" evidence="7"/>
<dbReference type="GO" id="GO:0005524">
    <property type="term" value="F:ATP binding"/>
    <property type="evidence" value="ECO:0007669"/>
    <property type="project" value="UniProtKB-KW"/>
</dbReference>
<evidence type="ECO:0000256" key="4">
    <source>
        <dbReference type="ARBA" id="ARBA00022840"/>
    </source>
</evidence>
<dbReference type="Gene3D" id="3.30.300.30">
    <property type="match status" value="1"/>
</dbReference>
<gene>
    <name evidence="7" type="ORF">YM304_13080</name>
</gene>
<dbReference type="GO" id="GO:0030729">
    <property type="term" value="F:acetoacetate-CoA ligase activity"/>
    <property type="evidence" value="ECO:0007669"/>
    <property type="project" value="UniProtKB-EC"/>
</dbReference>
<keyword evidence="8" id="KW-1185">Reference proteome</keyword>
<evidence type="ECO:0000313" key="8">
    <source>
        <dbReference type="Proteomes" id="UP000011863"/>
    </source>
</evidence>
<accession>A0A6C7E688</accession>
<dbReference type="PANTHER" id="PTHR42921:SF1">
    <property type="entry name" value="ACETOACETYL-COA SYNTHETASE"/>
    <property type="match status" value="1"/>
</dbReference>
<dbReference type="InterPro" id="IPR005914">
    <property type="entry name" value="Acac_CoA_synth"/>
</dbReference>
<proteinExistence type="inferred from homology"/>
<dbReference type="PANTHER" id="PTHR42921">
    <property type="entry name" value="ACETOACETYL-COA SYNTHETASE"/>
    <property type="match status" value="1"/>
</dbReference>
<dbReference type="GO" id="GO:0006629">
    <property type="term" value="P:lipid metabolic process"/>
    <property type="evidence" value="ECO:0007669"/>
    <property type="project" value="InterPro"/>
</dbReference>
<comment type="similarity">
    <text evidence="1">Belongs to the ATP-dependent AMP-binding enzyme family.</text>
</comment>
<evidence type="ECO:0000256" key="3">
    <source>
        <dbReference type="ARBA" id="ARBA00022741"/>
    </source>
</evidence>
<evidence type="ECO:0000259" key="6">
    <source>
        <dbReference type="Pfam" id="PF16177"/>
    </source>
</evidence>